<dbReference type="Proteomes" id="UP000814033">
    <property type="component" value="Unassembled WGS sequence"/>
</dbReference>
<evidence type="ECO:0000313" key="1">
    <source>
        <dbReference type="EMBL" id="KAI0038269.1"/>
    </source>
</evidence>
<reference evidence="1" key="1">
    <citation type="submission" date="2021-02" db="EMBL/GenBank/DDBJ databases">
        <authorList>
            <consortium name="DOE Joint Genome Institute"/>
            <person name="Ahrendt S."/>
            <person name="Looney B.P."/>
            <person name="Miyauchi S."/>
            <person name="Morin E."/>
            <person name="Drula E."/>
            <person name="Courty P.E."/>
            <person name="Chicoki N."/>
            <person name="Fauchery L."/>
            <person name="Kohler A."/>
            <person name="Kuo A."/>
            <person name="Labutti K."/>
            <person name="Pangilinan J."/>
            <person name="Lipzen A."/>
            <person name="Riley R."/>
            <person name="Andreopoulos W."/>
            <person name="He G."/>
            <person name="Johnson J."/>
            <person name="Barry K.W."/>
            <person name="Grigoriev I.V."/>
            <person name="Nagy L."/>
            <person name="Hibbett D."/>
            <person name="Henrissat B."/>
            <person name="Matheny P.B."/>
            <person name="Labbe J."/>
            <person name="Martin F."/>
        </authorList>
    </citation>
    <scope>NUCLEOTIDE SEQUENCE</scope>
    <source>
        <strain evidence="1">FP105234-sp</strain>
    </source>
</reference>
<organism evidence="1 2">
    <name type="scientific">Auriscalpium vulgare</name>
    <dbReference type="NCBI Taxonomy" id="40419"/>
    <lineage>
        <taxon>Eukaryota</taxon>
        <taxon>Fungi</taxon>
        <taxon>Dikarya</taxon>
        <taxon>Basidiomycota</taxon>
        <taxon>Agaricomycotina</taxon>
        <taxon>Agaricomycetes</taxon>
        <taxon>Russulales</taxon>
        <taxon>Auriscalpiaceae</taxon>
        <taxon>Auriscalpium</taxon>
    </lineage>
</organism>
<reference evidence="1" key="2">
    <citation type="journal article" date="2022" name="New Phytol.">
        <title>Evolutionary transition to the ectomycorrhizal habit in the genomes of a hyperdiverse lineage of mushroom-forming fungi.</title>
        <authorList>
            <person name="Looney B."/>
            <person name="Miyauchi S."/>
            <person name="Morin E."/>
            <person name="Drula E."/>
            <person name="Courty P.E."/>
            <person name="Kohler A."/>
            <person name="Kuo A."/>
            <person name="LaButti K."/>
            <person name="Pangilinan J."/>
            <person name="Lipzen A."/>
            <person name="Riley R."/>
            <person name="Andreopoulos W."/>
            <person name="He G."/>
            <person name="Johnson J."/>
            <person name="Nolan M."/>
            <person name="Tritt A."/>
            <person name="Barry K.W."/>
            <person name="Grigoriev I.V."/>
            <person name="Nagy L.G."/>
            <person name="Hibbett D."/>
            <person name="Henrissat B."/>
            <person name="Matheny P.B."/>
            <person name="Labbe J."/>
            <person name="Martin F.M."/>
        </authorList>
    </citation>
    <scope>NUCLEOTIDE SEQUENCE</scope>
    <source>
        <strain evidence="1">FP105234-sp</strain>
    </source>
</reference>
<keyword evidence="2" id="KW-1185">Reference proteome</keyword>
<evidence type="ECO:0000313" key="2">
    <source>
        <dbReference type="Proteomes" id="UP000814033"/>
    </source>
</evidence>
<dbReference type="EMBL" id="MU276546">
    <property type="protein sequence ID" value="KAI0038269.1"/>
    <property type="molecule type" value="Genomic_DNA"/>
</dbReference>
<protein>
    <submittedName>
        <fullName evidence="1">Uncharacterized protein</fullName>
    </submittedName>
</protein>
<gene>
    <name evidence="1" type="ORF">FA95DRAFT_1613516</name>
</gene>
<proteinExistence type="predicted"/>
<name>A0ACB8R2E6_9AGAM</name>
<accession>A0ACB8R2E6</accession>
<comment type="caution">
    <text evidence="1">The sequence shown here is derived from an EMBL/GenBank/DDBJ whole genome shotgun (WGS) entry which is preliminary data.</text>
</comment>
<sequence>MAAGLKYWALMGDGRRIHLEYDAIHTRAACVLPMAIESDLNIDDDVRVPGRARARATISVDASDGFRDYGEDS</sequence>